<feature type="transmembrane region" description="Helical" evidence="6">
    <location>
        <begin position="36"/>
        <end position="54"/>
    </location>
</feature>
<keyword evidence="8" id="KW-1185">Reference proteome</keyword>
<reference evidence="8" key="1">
    <citation type="submission" date="2018-03" db="EMBL/GenBank/DDBJ databases">
        <authorList>
            <person name="Sun L."/>
            <person name="Liu H."/>
            <person name="Chen W."/>
            <person name="Huang K."/>
            <person name="Liu W."/>
            <person name="Gao X."/>
        </authorList>
    </citation>
    <scope>NUCLEOTIDE SEQUENCE [LARGE SCALE GENOMIC DNA]</scope>
    <source>
        <strain evidence="8">SH9</strain>
    </source>
</reference>
<evidence type="ECO:0000256" key="6">
    <source>
        <dbReference type="SAM" id="Phobius"/>
    </source>
</evidence>
<proteinExistence type="predicted"/>
<feature type="transmembrane region" description="Helical" evidence="6">
    <location>
        <begin position="117"/>
        <end position="134"/>
    </location>
</feature>
<dbReference type="Proteomes" id="UP000239772">
    <property type="component" value="Unassembled WGS sequence"/>
</dbReference>
<dbReference type="CDD" id="cd06581">
    <property type="entry name" value="TM_PBP1_LivM_like"/>
    <property type="match status" value="1"/>
</dbReference>
<dbReference type="EMBL" id="PVZS01000008">
    <property type="protein sequence ID" value="PSC05444.1"/>
    <property type="molecule type" value="Genomic_DNA"/>
</dbReference>
<dbReference type="OrthoDB" id="9804361at2"/>
<dbReference type="PANTHER" id="PTHR30482:SF10">
    <property type="entry name" value="HIGH-AFFINITY BRANCHED-CHAIN AMINO ACID TRANSPORT PROTEIN BRAE"/>
    <property type="match status" value="1"/>
</dbReference>
<dbReference type="InterPro" id="IPR001851">
    <property type="entry name" value="ABC_transp_permease"/>
</dbReference>
<feature type="transmembrane region" description="Helical" evidence="6">
    <location>
        <begin position="91"/>
        <end position="110"/>
    </location>
</feature>
<feature type="transmembrane region" description="Helical" evidence="6">
    <location>
        <begin position="12"/>
        <end position="30"/>
    </location>
</feature>
<evidence type="ECO:0000313" key="7">
    <source>
        <dbReference type="EMBL" id="PSC05444.1"/>
    </source>
</evidence>
<dbReference type="GO" id="GO:0015658">
    <property type="term" value="F:branched-chain amino acid transmembrane transporter activity"/>
    <property type="evidence" value="ECO:0007669"/>
    <property type="project" value="InterPro"/>
</dbReference>
<comment type="caution">
    <text evidence="7">The sequence shown here is derived from an EMBL/GenBank/DDBJ whole genome shotgun (WGS) entry which is preliminary data.</text>
</comment>
<feature type="transmembrane region" description="Helical" evidence="6">
    <location>
        <begin position="299"/>
        <end position="318"/>
    </location>
</feature>
<accession>A0A2T1HUX3</accession>
<evidence type="ECO:0000256" key="1">
    <source>
        <dbReference type="ARBA" id="ARBA00004651"/>
    </source>
</evidence>
<dbReference type="AlphaFoldDB" id="A0A2T1HUX3"/>
<keyword evidence="2" id="KW-1003">Cell membrane</keyword>
<comment type="subcellular location">
    <subcellularLocation>
        <location evidence="1">Cell membrane</location>
        <topology evidence="1">Multi-pass membrane protein</topology>
    </subcellularLocation>
</comment>
<evidence type="ECO:0000256" key="3">
    <source>
        <dbReference type="ARBA" id="ARBA00022692"/>
    </source>
</evidence>
<keyword evidence="5 6" id="KW-0472">Membrane</keyword>
<gene>
    <name evidence="7" type="ORF">SLNSH_09410</name>
</gene>
<dbReference type="PANTHER" id="PTHR30482">
    <property type="entry name" value="HIGH-AFFINITY BRANCHED-CHAIN AMINO ACID TRANSPORT SYSTEM PERMEASE"/>
    <property type="match status" value="1"/>
</dbReference>
<protein>
    <submittedName>
        <fullName evidence="7">Branched-chain amino acid ABC transporter permease</fullName>
    </submittedName>
</protein>
<feature type="transmembrane region" description="Helical" evidence="6">
    <location>
        <begin position="255"/>
        <end position="279"/>
    </location>
</feature>
<evidence type="ECO:0000256" key="5">
    <source>
        <dbReference type="ARBA" id="ARBA00023136"/>
    </source>
</evidence>
<name>A0A2T1HUX3_9HYPH</name>
<evidence type="ECO:0000313" key="8">
    <source>
        <dbReference type="Proteomes" id="UP000239772"/>
    </source>
</evidence>
<feature type="transmembrane region" description="Helical" evidence="6">
    <location>
        <begin position="216"/>
        <end position="235"/>
    </location>
</feature>
<organism evidence="7 8">
    <name type="scientific">Alsobacter soli</name>
    <dbReference type="NCBI Taxonomy" id="2109933"/>
    <lineage>
        <taxon>Bacteria</taxon>
        <taxon>Pseudomonadati</taxon>
        <taxon>Pseudomonadota</taxon>
        <taxon>Alphaproteobacteria</taxon>
        <taxon>Hyphomicrobiales</taxon>
        <taxon>Alsobacteraceae</taxon>
        <taxon>Alsobacter</taxon>
    </lineage>
</organism>
<sequence length="332" mass="35374">MARLLRTTPTRALVLLGLLLALLLLAPMALDRYLVSVFILVFWFAYVGQAWNVMMGFAGLLSLGHALYVGLGAYVAAALFVKLGVGPWAGLWLSALLSVAVGAAIGWLGFRFRIEGVYFSLLTIAFAEVARIGFDHLGWAGGAAGLFLPVSSEGGAWWNLRGGPLFFYYLALTMAAGAFLLCAALRHSRLGYRWLAVREDAEAARALGIDVFRARMAAVVISAGLTSLGGVFYAFYYNNLFPGPVFDISRSIEMILAPIIGGVGTLFGPVLGAFILTPLGEALIAITNAVGLNAPGTKAVFYGVCLMVIVILAPNGLWPALKRRLGIPEEKA</sequence>
<dbReference type="InterPro" id="IPR043428">
    <property type="entry name" value="LivM-like"/>
</dbReference>
<dbReference type="GO" id="GO:0005886">
    <property type="term" value="C:plasma membrane"/>
    <property type="evidence" value="ECO:0007669"/>
    <property type="project" value="UniProtKB-SubCell"/>
</dbReference>
<dbReference type="Pfam" id="PF02653">
    <property type="entry name" value="BPD_transp_2"/>
    <property type="match status" value="1"/>
</dbReference>
<feature type="transmembrane region" description="Helical" evidence="6">
    <location>
        <begin position="66"/>
        <end position="85"/>
    </location>
</feature>
<keyword evidence="4 6" id="KW-1133">Transmembrane helix</keyword>
<feature type="transmembrane region" description="Helical" evidence="6">
    <location>
        <begin position="166"/>
        <end position="185"/>
    </location>
</feature>
<evidence type="ECO:0000256" key="4">
    <source>
        <dbReference type="ARBA" id="ARBA00022989"/>
    </source>
</evidence>
<evidence type="ECO:0000256" key="2">
    <source>
        <dbReference type="ARBA" id="ARBA00022475"/>
    </source>
</evidence>
<keyword evidence="3 6" id="KW-0812">Transmembrane</keyword>